<dbReference type="Proteomes" id="UP000054715">
    <property type="component" value="Unassembled WGS sequence"/>
</dbReference>
<gene>
    <name evidence="2" type="ORF">A8135_02345</name>
    <name evidence="1" type="ORF">Ljam_1726</name>
</gene>
<keyword evidence="4" id="KW-1185">Reference proteome</keyword>
<evidence type="ECO:0000313" key="4">
    <source>
        <dbReference type="Proteomes" id="UP000093336"/>
    </source>
</evidence>
<name>A0A0W0UI02_9GAMM</name>
<dbReference type="PATRIC" id="fig|455.5.peg.1819"/>
<dbReference type="EMBL" id="LNYG01000013">
    <property type="protein sequence ID" value="KTD07531.1"/>
    <property type="molecule type" value="Genomic_DNA"/>
</dbReference>
<dbReference type="RefSeq" id="WP_058449641.1">
    <property type="nucleotide sequence ID" value="NZ_CAAAJF010000008.1"/>
</dbReference>
<evidence type="ECO:0000313" key="1">
    <source>
        <dbReference type="EMBL" id="KTD07531.1"/>
    </source>
</evidence>
<reference evidence="2 4" key="2">
    <citation type="submission" date="2016-05" db="EMBL/GenBank/DDBJ databases">
        <authorList>
            <person name="Prochazka B."/>
            <person name="Indra A."/>
            <person name="Hasenberger P."/>
            <person name="Blaschitz M."/>
            <person name="Wagner L."/>
            <person name="Wewalka G."/>
            <person name="Sorschag S."/>
            <person name="Schmid D."/>
            <person name="Ruppitsch W."/>
        </authorList>
    </citation>
    <scope>NUCLEOTIDE SEQUENCE [LARGE SCALE GENOMIC DNA]</scope>
    <source>
        <strain evidence="2 4">974010_12</strain>
    </source>
</reference>
<sequence length="137" mass="16070">MKRRQFFKPAKRLVSFEEYLQEILILARRIVEISPGKQRFTSAQFELALVSFGDLKALKTEMDPDINVQFPKLECDWLAGFDWLDLAVSYHDADAIDYFQKKLGHPTFHEAYNQYKTYIRPDCALRHHEQSAPGCRT</sequence>
<proteinExistence type="predicted"/>
<reference evidence="1 3" key="1">
    <citation type="submission" date="2015-11" db="EMBL/GenBank/DDBJ databases">
        <title>Genomic analysis of 38 Legionella species identifies large and diverse effector repertoires.</title>
        <authorList>
            <person name="Burstein D."/>
            <person name="Amaro F."/>
            <person name="Zusman T."/>
            <person name="Lifshitz Z."/>
            <person name="Cohen O."/>
            <person name="Gilbert J.A."/>
            <person name="Pupko T."/>
            <person name="Shuman H.A."/>
            <person name="Segal G."/>
        </authorList>
    </citation>
    <scope>NUCLEOTIDE SEQUENCE [LARGE SCALE GENOMIC DNA]</scope>
    <source>
        <strain evidence="1 3">JA-26-G1-E2</strain>
    </source>
</reference>
<dbReference type="AlphaFoldDB" id="A0A0W0UI02"/>
<protein>
    <submittedName>
        <fullName evidence="1">Uncharacterized protein</fullName>
    </submittedName>
</protein>
<evidence type="ECO:0000313" key="2">
    <source>
        <dbReference type="EMBL" id="OCH97699.1"/>
    </source>
</evidence>
<evidence type="ECO:0000313" key="3">
    <source>
        <dbReference type="Proteomes" id="UP000054715"/>
    </source>
</evidence>
<dbReference type="Proteomes" id="UP000093336">
    <property type="component" value="Unassembled WGS sequence"/>
</dbReference>
<organism evidence="1 3">
    <name type="scientific">Legionella jamestowniensis</name>
    <dbReference type="NCBI Taxonomy" id="455"/>
    <lineage>
        <taxon>Bacteria</taxon>
        <taxon>Pseudomonadati</taxon>
        <taxon>Pseudomonadota</taxon>
        <taxon>Gammaproteobacteria</taxon>
        <taxon>Legionellales</taxon>
        <taxon>Legionellaceae</taxon>
        <taxon>Legionella</taxon>
    </lineage>
</organism>
<dbReference type="OrthoDB" id="5648156at2"/>
<accession>A0A0W0UI02</accession>
<dbReference type="EMBL" id="LYOZ01000026">
    <property type="protein sequence ID" value="OCH97699.1"/>
    <property type="molecule type" value="Genomic_DNA"/>
</dbReference>
<comment type="caution">
    <text evidence="1">The sequence shown here is derived from an EMBL/GenBank/DDBJ whole genome shotgun (WGS) entry which is preliminary data.</text>
</comment>